<accession>A0A0D2C7P3</accession>
<feature type="region of interest" description="Disordered" evidence="1">
    <location>
        <begin position="54"/>
        <end position="74"/>
    </location>
</feature>
<gene>
    <name evidence="2" type="ORF">PV07_09573</name>
</gene>
<reference evidence="2 3" key="1">
    <citation type="submission" date="2015-01" db="EMBL/GenBank/DDBJ databases">
        <title>The Genome Sequence of Cladophialophora immunda CBS83496.</title>
        <authorList>
            <consortium name="The Broad Institute Genomics Platform"/>
            <person name="Cuomo C."/>
            <person name="de Hoog S."/>
            <person name="Gorbushina A."/>
            <person name="Stielow B."/>
            <person name="Teixiera M."/>
            <person name="Abouelleil A."/>
            <person name="Chapman S.B."/>
            <person name="Priest M."/>
            <person name="Young S.K."/>
            <person name="Wortman J."/>
            <person name="Nusbaum C."/>
            <person name="Birren B."/>
        </authorList>
    </citation>
    <scope>NUCLEOTIDE SEQUENCE [LARGE SCALE GENOMIC DNA]</scope>
    <source>
        <strain evidence="2 3">CBS 83496</strain>
    </source>
</reference>
<dbReference type="AlphaFoldDB" id="A0A0D2C7P3"/>
<organism evidence="2 3">
    <name type="scientific">Cladophialophora immunda</name>
    <dbReference type="NCBI Taxonomy" id="569365"/>
    <lineage>
        <taxon>Eukaryota</taxon>
        <taxon>Fungi</taxon>
        <taxon>Dikarya</taxon>
        <taxon>Ascomycota</taxon>
        <taxon>Pezizomycotina</taxon>
        <taxon>Eurotiomycetes</taxon>
        <taxon>Chaetothyriomycetidae</taxon>
        <taxon>Chaetothyriales</taxon>
        <taxon>Herpotrichiellaceae</taxon>
        <taxon>Cladophialophora</taxon>
    </lineage>
</organism>
<dbReference type="GeneID" id="27348767"/>
<dbReference type="OrthoDB" id="10479937at2759"/>
<dbReference type="RefSeq" id="XP_016246696.1">
    <property type="nucleotide sequence ID" value="XM_016396840.1"/>
</dbReference>
<dbReference type="EMBL" id="KN847044">
    <property type="protein sequence ID" value="KIW26480.1"/>
    <property type="molecule type" value="Genomic_DNA"/>
</dbReference>
<protein>
    <submittedName>
        <fullName evidence="2">Uncharacterized protein</fullName>
    </submittedName>
</protein>
<sequence>MACFWEKLLCHSDHSERRQHSKRKWRFHFGGLGKRSPTDEPGRRQSQGIVDLPASLSRNNTDQASAGATTPAQDEILSTASLPLSETEARFISLSESPGARSDGVAKLVVDLQRRVWHFVQNLDLENNRARSRTRSQIYKPVLDLAQRGTRNSLDHTDVAKQLQQLLPLSPSSRSNSDLVHICQFGVDINEARRRNIGHYDFGELNWERETEGRRTEFPELKKDGCRLLKEVEYQECGDDQVSDTETVQQAA</sequence>
<proteinExistence type="predicted"/>
<evidence type="ECO:0000313" key="3">
    <source>
        <dbReference type="Proteomes" id="UP000054466"/>
    </source>
</evidence>
<name>A0A0D2C7P3_9EURO</name>
<feature type="compositionally biased region" description="Polar residues" evidence="1">
    <location>
        <begin position="56"/>
        <end position="74"/>
    </location>
</feature>
<dbReference type="Proteomes" id="UP000054466">
    <property type="component" value="Unassembled WGS sequence"/>
</dbReference>
<dbReference type="RefSeq" id="XP_016246697.1">
    <property type="nucleotide sequence ID" value="XM_016396841.1"/>
</dbReference>
<dbReference type="EMBL" id="KN847044">
    <property type="protein sequence ID" value="KIW26481.1"/>
    <property type="molecule type" value="Genomic_DNA"/>
</dbReference>
<dbReference type="VEuPathDB" id="FungiDB:PV07_09573"/>
<evidence type="ECO:0000256" key="1">
    <source>
        <dbReference type="SAM" id="MobiDB-lite"/>
    </source>
</evidence>
<evidence type="ECO:0000313" key="2">
    <source>
        <dbReference type="EMBL" id="KIW26480.1"/>
    </source>
</evidence>
<keyword evidence="3" id="KW-1185">Reference proteome</keyword>
<dbReference type="HOGENOM" id="CLU_1102676_0_0_1"/>